<evidence type="ECO:0000256" key="6">
    <source>
        <dbReference type="SAM" id="MobiDB-lite"/>
    </source>
</evidence>
<dbReference type="InterPro" id="IPR015943">
    <property type="entry name" value="WD40/YVTN_repeat-like_dom_sf"/>
</dbReference>
<feature type="region of interest" description="Disordered" evidence="6">
    <location>
        <begin position="2255"/>
        <end position="2287"/>
    </location>
</feature>
<sequence length="2742" mass="284236">MDDTELLFLIWRSLSSGPLAGAARALEEEATRQGLLPSRVDIAGNVHQLSFEQHARVYSHVPPDALQRLLQKLLQKGREANAEGGAQVVSLTAPGKHGLLGCEEPPLPRWLRRPHAQACLPHQLLLRQSGLAPARVGMPGSAHRCAAMGALCRQMRHLTTVRGHRLAVYCCTYDNSGRRIITGSDDYLVKIWSAETGVLLKSCRGHDAEVTDFAVSRDNAMLASGDVAHTIRVWSLQEGTLGWPVSVLSGHTNVVSYLDFHPHLTEALLSCSTDGTARVWNARDPGVGPIVMRPGADFGAGDGGAAEAAEAVEGLGAEGAYAVRGDAAEAGAAGDGGDGGGVDLGSLPGSSRAGAAALGSGGRNGAGAGGLLGSPPPAQQQEEAAAPPPADPNRPPVGFLCCSWSPDGAFIFAGGSDCTVCVWHWDLTVPPPPPQQQQPLQQPAAALAAAAAAAGEPAQARGQQQQQLPAGGALAGSGGEEAAAGGPQSEAEAGRQAAVGPLEAQAGARAAGEGLSALWEGREWPRPTELAKLSGHRNDIVFIEFSHEGTSVATASRDGCVKIWRRERDRRRGRLQSSWREAMSLACPPTEEEIRKARLKRKPPPHPAINQVAWNRDDSRMVAAVTDNSVRVWDTGSGEATHILLEHTAQAHVLEAHPQDPRLVMSGGYDGRTILWDVVAGTALRMFSTQDTFPGRGRWTDPLQLVDGHFSPDGSQLAVTDTAGQLHLYGSPCTAAVEAMARAPYDQFLGSDYNGLVRDVNGWVLDELTQQPPHLMATGQVLCDYSNHPYPIDIQAAFAVRRLSDLPRPHPVDRDHPLPAALLSHPPTLVSASWLAIENGSSNAAVQLAMNRAYERHMQALEALARPDVGPTHLQQHQQQQHRGGRRTSGARSAAAAAAAAATVAGSRHGSEPPAGARRPLSGAAAASASAAAAAAAVPRGVYLVVDDPTAPPPPPLLMAVYDTDSSDGRRRRHREPSSSSSSSSDGDDDDDVVSISDPGSDDDDDDDDDDAVVLVDSDDGRPVSDRGRRRGGREGRGGPAERGRGGGGGAAAAAAGGSAAAGGGGGDDGGRSLRRSSRRERAEAREEGQQERIRRSARLSGHKRRYGEGEDAPESYDSEDEMYDAQLQDDVYDDSGAEEEAAAYDDDDDSGDDDEARRRQRRAASRRQRERERERERRAAARAQRELRNQQRREQRREERRRRQQQQQHQQLIGGDDDDDPLIGPHSAGGASGAFAMAEVDAAAAGGGGGVGVLSQVARRRSHEAGGSRPRPLEAYSWLQCTSYLPDFYCPQLGDEVVYVRAGHEAYLDTVGDKRAGRPWWQLPGMRPCEPCIVTELGYEILRDGAFRTAANLQLQVDPSSDSPVAGRVFSLQLPPPAPDQPAEFLVPLHRFTRAVTRRWRIGERCKTYHQLSEGDVEGEGAGAGGGGGGGGGGRWYGATVVSDRLYPELTSSSGEPPPLRQPYEVEGLWERYSVVWDGEAEATYLSPWAMLPMTSSWDDVVRYARATAAAKADEIVAAAASAAASAGGSAAGPSTSSYTGGGGGGGAAAAVSELHLGLGGGWAEEQASAARLALERLFAEERLYGMFVHCPPPTASYPCADGDARPVPYNAIVPLPMSLELIEQRLDNSFYRSLAAVLHDLDTLVSNAERFNGADSALSQRAREMRLHFTAALTGRCVDHMLLLGPQVDVKRRSRTAAAPRRRRADLSRLWELVALDLDLDPNAAAAAGPGRRGGGGGGGRGRYTGADAIRGGPEAAGGVTGPRRRGGVWVPLSSPPPPPSQGPGSGGGGVTELAAGGAVAGLPWDAGAADGSGSALDARGRFAPSSRNPSASGAGQQQQQQPQRRQLQRHRGSQRDSDYEAEEDEEAAAATAGRLKSPPGRGSRRQQQQQPQVASRPRRERALVPGRFAKLYGGSEDDDDEDYGEAAADSSDPDVHMGGREDSDSDSDGRGRRRRRQQQQQQRGQGRRTRQQQQQQPLRRSARARQRTKYGSDWEDEQGDQEDEEVSDDSGGGARGGRDSGGGSGRRTASADRRRGGRAAAAVTATTTADEDAMAVNAGAAAAAAGAAGFHLGGSGGGAAAAAAEPQQGTAWPSLTAAELSGGGGAAAAAAFPPPAAMHAGGGSTLPWMAAAPIQQAPGPVAGAAGGPAEGVTAAGEGGPTAAAAAVRSGDAAAGEADLARGAQGPGGRLKIRLRPVSAAERSRTAAAAPQLPPLGVLPPFPTRSQPQSYGSVGGVVGGGGVAEGAVGRQELGRPQRGPAAAAAAAAPPPPRPPPAAEGGRSRRAAAVAAVAAAAAAAAAAARSDESEQDGSDDGDGDGDGAVGRGGAGRLAPPLRRPAQRIRGRADAAEAANGLGIANGADALAAWSQDGDGGGGGGHAYNAAAHQQWLSSSSAAVPPAMAMLVQQQQQQQQQQQLQQLAGPGGNAAQYLLGGQQAEFWGEPGASAAADLGLPYKAAAAVSEHPGGGATSRQRAAAALGMPPPPPLPEVQRHQHQHQQPQPQQRHADADVLLRAWRKGRDSGDGGAAQNASGLTAAPDAGPMADTVAAAVWPNMRPPGGGGGSGGGARAADGRRGGGGGGVEWDAALAAAQAAAMGLDASYLDGLTAALGRQLPQTPYQPYPFHQQLHPQQQQPQLDSILTLPASAAAAYGGAGAGGGGGGGGAVSHPNLLLGNLDLHDLTRTANVGVQDGLYQSGGQSHDATGGYGGGGYSRHYDPGAGGSWYPGQQQQQQQGYGRR</sequence>
<feature type="region of interest" description="Disordered" evidence="6">
    <location>
        <begin position="951"/>
        <end position="1231"/>
    </location>
</feature>
<feature type="compositionally biased region" description="Low complexity" evidence="6">
    <location>
        <begin position="2255"/>
        <end position="2269"/>
    </location>
</feature>
<dbReference type="InterPro" id="IPR001680">
    <property type="entry name" value="WD40_rpt"/>
</dbReference>
<feature type="compositionally biased region" description="Low complexity" evidence="6">
    <location>
        <begin position="1880"/>
        <end position="1898"/>
    </location>
</feature>
<feature type="repeat" description="WD" evidence="5">
    <location>
        <begin position="609"/>
        <end position="643"/>
    </location>
</feature>
<feature type="repeat" description="WD" evidence="5">
    <location>
        <begin position="533"/>
        <end position="564"/>
    </location>
</feature>
<feature type="compositionally biased region" description="Low complexity" evidence="6">
    <location>
        <begin position="875"/>
        <end position="922"/>
    </location>
</feature>
<dbReference type="Pfam" id="PF00439">
    <property type="entry name" value="Bromodomain"/>
    <property type="match status" value="1"/>
</dbReference>
<dbReference type="InterPro" id="IPR036427">
    <property type="entry name" value="Bromodomain-like_sf"/>
</dbReference>
<feature type="region of interest" description="Disordered" evidence="6">
    <location>
        <begin position="2204"/>
        <end position="2238"/>
    </location>
</feature>
<feature type="region of interest" description="Disordered" evidence="6">
    <location>
        <begin position="870"/>
        <end position="922"/>
    </location>
</feature>
<feature type="compositionally biased region" description="Acidic residues" evidence="6">
    <location>
        <begin position="1000"/>
        <end position="1012"/>
    </location>
</feature>
<feature type="region of interest" description="Disordered" evidence="6">
    <location>
        <begin position="1726"/>
        <end position="1796"/>
    </location>
</feature>
<feature type="compositionally biased region" description="Acidic residues" evidence="6">
    <location>
        <begin position="1918"/>
        <end position="1927"/>
    </location>
</feature>
<feature type="compositionally biased region" description="Acidic residues" evidence="6">
    <location>
        <begin position="2310"/>
        <end position="2322"/>
    </location>
</feature>
<feature type="compositionally biased region" description="Gly residues" evidence="6">
    <location>
        <begin position="2323"/>
        <end position="2332"/>
    </location>
</feature>
<feature type="region of interest" description="Disordered" evidence="6">
    <location>
        <begin position="2303"/>
        <end position="2350"/>
    </location>
</feature>
<feature type="region of interest" description="Disordered" evidence="6">
    <location>
        <begin position="432"/>
        <end position="499"/>
    </location>
</feature>
<feature type="region of interest" description="Disordered" evidence="6">
    <location>
        <begin position="352"/>
        <end position="393"/>
    </location>
</feature>
<evidence type="ECO:0000256" key="3">
    <source>
        <dbReference type="ARBA" id="ARBA00023117"/>
    </source>
</evidence>
<proteinExistence type="predicted"/>
<protein>
    <recommendedName>
        <fullName evidence="7">Bromo domain-containing protein</fullName>
    </recommendedName>
</protein>
<accession>A0A9W6BB03</accession>
<dbReference type="PANTHER" id="PTHR16266:SF17">
    <property type="entry name" value="BRWD3"/>
    <property type="match status" value="1"/>
</dbReference>
<comment type="caution">
    <text evidence="8">The sequence shown here is derived from an EMBL/GenBank/DDBJ whole genome shotgun (WGS) entry which is preliminary data.</text>
</comment>
<evidence type="ECO:0000256" key="2">
    <source>
        <dbReference type="ARBA" id="ARBA00022737"/>
    </source>
</evidence>
<organism evidence="8 9">
    <name type="scientific">Pleodorina starrii</name>
    <dbReference type="NCBI Taxonomy" id="330485"/>
    <lineage>
        <taxon>Eukaryota</taxon>
        <taxon>Viridiplantae</taxon>
        <taxon>Chlorophyta</taxon>
        <taxon>core chlorophytes</taxon>
        <taxon>Chlorophyceae</taxon>
        <taxon>CS clade</taxon>
        <taxon>Chlamydomonadales</taxon>
        <taxon>Volvocaceae</taxon>
        <taxon>Pleodorina</taxon>
    </lineage>
</organism>
<keyword evidence="9" id="KW-1185">Reference proteome</keyword>
<dbReference type="GO" id="GO:0008360">
    <property type="term" value="P:regulation of cell shape"/>
    <property type="evidence" value="ECO:0007669"/>
    <property type="project" value="TreeGrafter"/>
</dbReference>
<feature type="compositionally biased region" description="Basic and acidic residues" evidence="6">
    <location>
        <begin position="1168"/>
        <end position="1199"/>
    </location>
</feature>
<dbReference type="InterPro" id="IPR057451">
    <property type="entry name" value="BRWD/PHIP_AD"/>
</dbReference>
<evidence type="ECO:0000256" key="1">
    <source>
        <dbReference type="ARBA" id="ARBA00022574"/>
    </source>
</evidence>
<dbReference type="PROSITE" id="PS50294">
    <property type="entry name" value="WD_REPEATS_REGION"/>
    <property type="match status" value="4"/>
</dbReference>
<feature type="compositionally biased region" description="Basic and acidic residues" evidence="6">
    <location>
        <begin position="1080"/>
        <end position="1095"/>
    </location>
</feature>
<keyword evidence="1 5" id="KW-0853">WD repeat</keyword>
<name>A0A9W6BB03_9CHLO</name>
<dbReference type="PANTHER" id="PTHR16266">
    <property type="entry name" value="WD REPEAT DOMAIN 9"/>
    <property type="match status" value="1"/>
</dbReference>
<dbReference type="SUPFAM" id="SSF47370">
    <property type="entry name" value="Bromodomain"/>
    <property type="match status" value="1"/>
</dbReference>
<keyword evidence="3 4" id="KW-0103">Bromodomain</keyword>
<evidence type="ECO:0000256" key="5">
    <source>
        <dbReference type="PROSITE-ProRule" id="PRU00221"/>
    </source>
</evidence>
<evidence type="ECO:0000256" key="4">
    <source>
        <dbReference type="PROSITE-ProRule" id="PRU00035"/>
    </source>
</evidence>
<feature type="compositionally biased region" description="Acidic residues" evidence="6">
    <location>
        <begin position="1996"/>
        <end position="2011"/>
    </location>
</feature>
<feature type="compositionally biased region" description="Low complexity" evidence="6">
    <location>
        <begin position="2041"/>
        <end position="2051"/>
    </location>
</feature>
<dbReference type="InterPro" id="IPR052060">
    <property type="entry name" value="Bromo_WD_repeat"/>
</dbReference>
<keyword evidence="2" id="KW-0677">Repeat</keyword>
<feature type="compositionally biased region" description="Low complexity" evidence="6">
    <location>
        <begin position="1839"/>
        <end position="1848"/>
    </location>
</feature>
<feature type="compositionally biased region" description="Acidic residues" evidence="6">
    <location>
        <begin position="1110"/>
        <end position="1124"/>
    </location>
</feature>
<feature type="compositionally biased region" description="Basic and acidic residues" evidence="6">
    <location>
        <begin position="1936"/>
        <end position="1953"/>
    </location>
</feature>
<dbReference type="SMART" id="SM00297">
    <property type="entry name" value="BROMO"/>
    <property type="match status" value="1"/>
</dbReference>
<feature type="compositionally biased region" description="Gly residues" evidence="6">
    <location>
        <begin position="2013"/>
        <end position="2028"/>
    </location>
</feature>
<dbReference type="EMBL" id="BRXU01000001">
    <property type="protein sequence ID" value="GLC48470.1"/>
    <property type="molecule type" value="Genomic_DNA"/>
</dbReference>
<reference evidence="8 9" key="1">
    <citation type="journal article" date="2023" name="Commun. Biol.">
        <title>Reorganization of the ancestral sex-determining regions during the evolution of trioecy in Pleodorina starrii.</title>
        <authorList>
            <person name="Takahashi K."/>
            <person name="Suzuki S."/>
            <person name="Kawai-Toyooka H."/>
            <person name="Yamamoto K."/>
            <person name="Hamaji T."/>
            <person name="Ootsuki R."/>
            <person name="Yamaguchi H."/>
            <person name="Kawachi M."/>
            <person name="Higashiyama T."/>
            <person name="Nozaki H."/>
        </authorList>
    </citation>
    <scope>NUCLEOTIDE SEQUENCE [LARGE SCALE GENOMIC DNA]</scope>
    <source>
        <strain evidence="8 9">NIES-4479</strain>
    </source>
</reference>
<feature type="compositionally biased region" description="Pro residues" evidence="6">
    <location>
        <begin position="2214"/>
        <end position="2225"/>
    </location>
</feature>
<feature type="compositionally biased region" description="Acidic residues" evidence="6">
    <location>
        <begin position="1131"/>
        <end position="1155"/>
    </location>
</feature>
<dbReference type="PROSITE" id="PS50096">
    <property type="entry name" value="IQ"/>
    <property type="match status" value="1"/>
</dbReference>
<dbReference type="Pfam" id="PF25313">
    <property type="entry name" value="BRWD_AD"/>
    <property type="match status" value="1"/>
</dbReference>
<feature type="region of interest" description="Disordered" evidence="6">
    <location>
        <begin position="2465"/>
        <end position="2510"/>
    </location>
</feature>
<dbReference type="SUPFAM" id="SSF50978">
    <property type="entry name" value="WD40 repeat-like"/>
    <property type="match status" value="1"/>
</dbReference>
<dbReference type="Pfam" id="PF25437">
    <property type="entry name" value="BRWD1_N"/>
    <property type="match status" value="1"/>
</dbReference>
<dbReference type="Pfam" id="PF00400">
    <property type="entry name" value="WD40"/>
    <property type="match status" value="6"/>
</dbReference>
<dbReference type="Proteomes" id="UP001165080">
    <property type="component" value="Unassembled WGS sequence"/>
</dbReference>
<feature type="compositionally biased region" description="Polar residues" evidence="6">
    <location>
        <begin position="1828"/>
        <end position="1838"/>
    </location>
</feature>
<feature type="compositionally biased region" description="Pro residues" evidence="6">
    <location>
        <begin position="2270"/>
        <end position="2279"/>
    </location>
</feature>
<evidence type="ECO:0000259" key="7">
    <source>
        <dbReference type="PROSITE" id="PS50014"/>
    </source>
</evidence>
<dbReference type="InterPro" id="IPR036322">
    <property type="entry name" value="WD40_repeat_dom_sf"/>
</dbReference>
<feature type="repeat" description="WD" evidence="5">
    <location>
        <begin position="644"/>
        <end position="686"/>
    </location>
</feature>
<dbReference type="InterPro" id="IPR057452">
    <property type="entry name" value="BRWD/PHIP_N"/>
</dbReference>
<feature type="repeat" description="WD" evidence="5">
    <location>
        <begin position="248"/>
        <end position="281"/>
    </location>
</feature>
<feature type="region of interest" description="Disordered" evidence="6">
    <location>
        <begin position="2696"/>
        <end position="2742"/>
    </location>
</feature>
<feature type="compositionally biased region" description="Low complexity" evidence="6">
    <location>
        <begin position="480"/>
        <end position="491"/>
    </location>
</feature>
<feature type="compositionally biased region" description="Basic residues" evidence="6">
    <location>
        <begin position="1096"/>
        <end position="1106"/>
    </location>
</feature>
<feature type="compositionally biased region" description="Low complexity" evidence="6">
    <location>
        <begin position="437"/>
        <end position="472"/>
    </location>
</feature>
<feature type="domain" description="Bromo" evidence="7">
    <location>
        <begin position="1611"/>
        <end position="1661"/>
    </location>
</feature>
<dbReference type="Gene3D" id="1.20.920.10">
    <property type="entry name" value="Bromodomain-like"/>
    <property type="match status" value="1"/>
</dbReference>
<evidence type="ECO:0000313" key="8">
    <source>
        <dbReference type="EMBL" id="GLC48470.1"/>
    </source>
</evidence>
<dbReference type="InterPro" id="IPR019775">
    <property type="entry name" value="WD40_repeat_CS"/>
</dbReference>
<dbReference type="PROSITE" id="PS50014">
    <property type="entry name" value="BROMODOMAIN_2"/>
    <property type="match status" value="1"/>
</dbReference>
<feature type="region of interest" description="Disordered" evidence="6">
    <location>
        <begin position="1813"/>
        <end position="2051"/>
    </location>
</feature>
<feature type="compositionally biased region" description="Basic and acidic residues" evidence="6">
    <location>
        <begin position="1019"/>
        <end position="1045"/>
    </location>
</feature>
<feature type="compositionally biased region" description="Gly residues" evidence="6">
    <location>
        <begin position="1733"/>
        <end position="1745"/>
    </location>
</feature>
<dbReference type="GO" id="GO:0005634">
    <property type="term" value="C:nucleus"/>
    <property type="evidence" value="ECO:0007669"/>
    <property type="project" value="TreeGrafter"/>
</dbReference>
<dbReference type="PROSITE" id="PS00678">
    <property type="entry name" value="WD_REPEATS_1"/>
    <property type="match status" value="2"/>
</dbReference>
<feature type="compositionally biased region" description="Gly residues" evidence="6">
    <location>
        <begin position="359"/>
        <end position="372"/>
    </location>
</feature>
<dbReference type="GO" id="GO:0007010">
    <property type="term" value="P:cytoskeleton organization"/>
    <property type="evidence" value="ECO:0007669"/>
    <property type="project" value="TreeGrafter"/>
</dbReference>
<dbReference type="Gene3D" id="2.130.10.10">
    <property type="entry name" value="YVTN repeat-like/Quinoprotein amine dehydrogenase"/>
    <property type="match status" value="3"/>
</dbReference>
<feature type="compositionally biased region" description="Gly residues" evidence="6">
    <location>
        <begin position="2561"/>
        <end position="2571"/>
    </location>
</feature>
<feature type="region of interest" description="Disordered" evidence="6">
    <location>
        <begin position="2522"/>
        <end position="2582"/>
    </location>
</feature>
<feature type="compositionally biased region" description="Low complexity" evidence="6">
    <location>
        <begin position="1206"/>
        <end position="1215"/>
    </location>
</feature>
<gene>
    <name evidence="8" type="primary">PLEST001018</name>
    <name evidence="8" type="ORF">PLESTB_000101500</name>
</gene>
<dbReference type="PROSITE" id="PS50082">
    <property type="entry name" value="WD_REPEATS_2"/>
    <property type="match status" value="6"/>
</dbReference>
<dbReference type="InterPro" id="IPR001487">
    <property type="entry name" value="Bromodomain"/>
</dbReference>
<dbReference type="GO" id="GO:0006357">
    <property type="term" value="P:regulation of transcription by RNA polymerase II"/>
    <property type="evidence" value="ECO:0007669"/>
    <property type="project" value="TreeGrafter"/>
</dbReference>
<feature type="repeat" description="WD" evidence="5">
    <location>
        <begin position="203"/>
        <end position="239"/>
    </location>
</feature>
<feature type="compositionally biased region" description="Low complexity" evidence="6">
    <location>
        <begin position="2731"/>
        <end position="2742"/>
    </location>
</feature>
<feature type="repeat" description="WD" evidence="5">
    <location>
        <begin position="161"/>
        <end position="202"/>
    </location>
</feature>
<evidence type="ECO:0000313" key="9">
    <source>
        <dbReference type="Proteomes" id="UP001165080"/>
    </source>
</evidence>
<dbReference type="SMART" id="SM00320">
    <property type="entry name" value="WD40"/>
    <property type="match status" value="7"/>
</dbReference>